<evidence type="ECO:0000313" key="1">
    <source>
        <dbReference type="EMBL" id="SPF44684.1"/>
    </source>
</evidence>
<sequence length="67" mass="7098">MITTAMNAPPLLYYCKAAGRGRVRARTIHAKGRKDSPAEEVHGALPVPGRGCGSNGRADRACYALCL</sequence>
<reference evidence="2" key="1">
    <citation type="submission" date="2018-02" db="EMBL/GenBank/DDBJ databases">
        <authorList>
            <person name="Hausmann B."/>
        </authorList>
    </citation>
    <scope>NUCLEOTIDE SEQUENCE [LARGE SCALE GENOMIC DNA]</scope>
    <source>
        <strain evidence="2">Peat soil MAG SbA1</strain>
    </source>
</reference>
<name>A0A2U3KYB9_9BACT</name>
<organism evidence="1 2">
    <name type="scientific">Candidatus Sulfotelmatobacter kueseliae</name>
    <dbReference type="NCBI Taxonomy" id="2042962"/>
    <lineage>
        <taxon>Bacteria</taxon>
        <taxon>Pseudomonadati</taxon>
        <taxon>Acidobacteriota</taxon>
        <taxon>Terriglobia</taxon>
        <taxon>Terriglobales</taxon>
        <taxon>Candidatus Korobacteraceae</taxon>
        <taxon>Candidatus Sulfotelmatobacter</taxon>
    </lineage>
</organism>
<dbReference type="EMBL" id="OMOD01000150">
    <property type="protein sequence ID" value="SPF44684.1"/>
    <property type="molecule type" value="Genomic_DNA"/>
</dbReference>
<accession>A0A2U3KYB9</accession>
<gene>
    <name evidence="1" type="ORF">SBA1_550049</name>
</gene>
<evidence type="ECO:0000313" key="2">
    <source>
        <dbReference type="Proteomes" id="UP000238701"/>
    </source>
</evidence>
<proteinExistence type="predicted"/>
<protein>
    <submittedName>
        <fullName evidence="1">Uncharacterized protein</fullName>
    </submittedName>
</protein>
<dbReference type="Proteomes" id="UP000238701">
    <property type="component" value="Unassembled WGS sequence"/>
</dbReference>
<dbReference type="AlphaFoldDB" id="A0A2U3KYB9"/>